<keyword evidence="1" id="KW-0547">Nucleotide-binding</keyword>
<feature type="domain" description="Helicase ATP-binding" evidence="5">
    <location>
        <begin position="165"/>
        <end position="317"/>
    </location>
</feature>
<name>A0A917J6M9_9BACT</name>
<dbReference type="InterPro" id="IPR006935">
    <property type="entry name" value="Helicase/UvrB_N"/>
</dbReference>
<dbReference type="GO" id="GO:0005524">
    <property type="term" value="F:ATP binding"/>
    <property type="evidence" value="ECO:0007669"/>
    <property type="project" value="UniProtKB-KW"/>
</dbReference>
<organism evidence="6 7">
    <name type="scientific">Filimonas zeae</name>
    <dbReference type="NCBI Taxonomy" id="1737353"/>
    <lineage>
        <taxon>Bacteria</taxon>
        <taxon>Pseudomonadati</taxon>
        <taxon>Bacteroidota</taxon>
        <taxon>Chitinophagia</taxon>
        <taxon>Chitinophagales</taxon>
        <taxon>Chitinophagaceae</taxon>
        <taxon>Filimonas</taxon>
    </lineage>
</organism>
<dbReference type="SMART" id="SM00487">
    <property type="entry name" value="DEXDc"/>
    <property type="match status" value="1"/>
</dbReference>
<dbReference type="EMBL" id="BMIB01000007">
    <property type="protein sequence ID" value="GGH82098.1"/>
    <property type="molecule type" value="Genomic_DNA"/>
</dbReference>
<dbReference type="PROSITE" id="PS51192">
    <property type="entry name" value="HELICASE_ATP_BIND_1"/>
    <property type="match status" value="1"/>
</dbReference>
<dbReference type="SUPFAM" id="SSF52540">
    <property type="entry name" value="P-loop containing nucleoside triphosphate hydrolases"/>
    <property type="match status" value="1"/>
</dbReference>
<evidence type="ECO:0000313" key="7">
    <source>
        <dbReference type="Proteomes" id="UP000627292"/>
    </source>
</evidence>
<dbReference type="PANTHER" id="PTHR11274:SF0">
    <property type="entry name" value="GENERAL TRANSCRIPTION AND DNA REPAIR FACTOR IIH HELICASE SUBUNIT XPB"/>
    <property type="match status" value="1"/>
</dbReference>
<keyword evidence="7" id="KW-1185">Reference proteome</keyword>
<dbReference type="Gene3D" id="3.40.50.300">
    <property type="entry name" value="P-loop containing nucleotide triphosphate hydrolases"/>
    <property type="match status" value="1"/>
</dbReference>
<reference evidence="6" key="1">
    <citation type="journal article" date="2014" name="Int. J. Syst. Evol. Microbiol.">
        <title>Complete genome sequence of Corynebacterium casei LMG S-19264T (=DSM 44701T), isolated from a smear-ripened cheese.</title>
        <authorList>
            <consortium name="US DOE Joint Genome Institute (JGI-PGF)"/>
            <person name="Walter F."/>
            <person name="Albersmeier A."/>
            <person name="Kalinowski J."/>
            <person name="Ruckert C."/>
        </authorList>
    </citation>
    <scope>NUCLEOTIDE SEQUENCE</scope>
    <source>
        <strain evidence="6">CGMCC 1.15290</strain>
    </source>
</reference>
<evidence type="ECO:0000256" key="4">
    <source>
        <dbReference type="ARBA" id="ARBA00022840"/>
    </source>
</evidence>
<gene>
    <name evidence="6" type="ORF">GCM10011379_55470</name>
</gene>
<dbReference type="CDD" id="cd17926">
    <property type="entry name" value="DEXHc_RE"/>
    <property type="match status" value="1"/>
</dbReference>
<reference evidence="6" key="2">
    <citation type="submission" date="2020-09" db="EMBL/GenBank/DDBJ databases">
        <authorList>
            <person name="Sun Q."/>
            <person name="Zhou Y."/>
        </authorList>
    </citation>
    <scope>NUCLEOTIDE SEQUENCE</scope>
    <source>
        <strain evidence="6">CGMCC 1.15290</strain>
    </source>
</reference>
<dbReference type="Proteomes" id="UP000627292">
    <property type="component" value="Unassembled WGS sequence"/>
</dbReference>
<dbReference type="InterPro" id="IPR014001">
    <property type="entry name" value="Helicase_ATP-bd"/>
</dbReference>
<evidence type="ECO:0000256" key="3">
    <source>
        <dbReference type="ARBA" id="ARBA00022806"/>
    </source>
</evidence>
<evidence type="ECO:0000256" key="1">
    <source>
        <dbReference type="ARBA" id="ARBA00022741"/>
    </source>
</evidence>
<evidence type="ECO:0000313" key="6">
    <source>
        <dbReference type="EMBL" id="GGH82098.1"/>
    </source>
</evidence>
<sequence length="317" mass="36117">MEKGNSVFINPDNMEAYPNQWQFLTTIQRVPIAILDKLYDKPEDLVLSTNTNLGLGIKLNNVISIVRNGLPILLINYLREELNFANTEFVIKQKTGKSTYGSKRYFRLIEEARNHVVIPRGFTGRLIRFCRKQNIPYQLEDQRNKKPHQFFRFEATLREYQQSGASATEKKDIGIIVSPPGSGKTLIGLKIVADKQQPALIVVHRKQLMDQWAERITTFLGIPDHEIGRIGQGKHKPGKLVTLATIQSLAKLLDSKSNVDLTTAFGTVLIDECHHIPAESYRNTIQQLNSYYLYGLTATPFRKYNNSRIISIYLAIS</sequence>
<protein>
    <recommendedName>
        <fullName evidence="5">Helicase ATP-binding domain-containing protein</fullName>
    </recommendedName>
</protein>
<dbReference type="GO" id="GO:0004386">
    <property type="term" value="F:helicase activity"/>
    <property type="evidence" value="ECO:0007669"/>
    <property type="project" value="UniProtKB-KW"/>
</dbReference>
<dbReference type="PANTHER" id="PTHR11274">
    <property type="entry name" value="RAD25/XP-B DNA REPAIR HELICASE"/>
    <property type="match status" value="1"/>
</dbReference>
<keyword evidence="4" id="KW-0067">ATP-binding</keyword>
<dbReference type="Pfam" id="PF04851">
    <property type="entry name" value="ResIII"/>
    <property type="match status" value="1"/>
</dbReference>
<evidence type="ECO:0000259" key="5">
    <source>
        <dbReference type="PROSITE" id="PS51192"/>
    </source>
</evidence>
<keyword evidence="3" id="KW-0347">Helicase</keyword>
<accession>A0A917J6M9</accession>
<evidence type="ECO:0000256" key="2">
    <source>
        <dbReference type="ARBA" id="ARBA00022801"/>
    </source>
</evidence>
<proteinExistence type="predicted"/>
<dbReference type="InterPro" id="IPR027417">
    <property type="entry name" value="P-loop_NTPase"/>
</dbReference>
<comment type="caution">
    <text evidence="6">The sequence shown here is derived from an EMBL/GenBank/DDBJ whole genome shotgun (WGS) entry which is preliminary data.</text>
</comment>
<dbReference type="AlphaFoldDB" id="A0A917J6M9"/>
<dbReference type="InterPro" id="IPR050615">
    <property type="entry name" value="ATP-dep_DNA_Helicase"/>
</dbReference>
<keyword evidence="2" id="KW-0378">Hydrolase</keyword>
<dbReference type="GO" id="GO:0016787">
    <property type="term" value="F:hydrolase activity"/>
    <property type="evidence" value="ECO:0007669"/>
    <property type="project" value="UniProtKB-KW"/>
</dbReference>
<dbReference type="GO" id="GO:0003677">
    <property type="term" value="F:DNA binding"/>
    <property type="evidence" value="ECO:0007669"/>
    <property type="project" value="InterPro"/>
</dbReference>